<gene>
    <name evidence="2" type="ORF">NDU88_009392</name>
</gene>
<evidence type="ECO:0000313" key="2">
    <source>
        <dbReference type="EMBL" id="KAJ1143081.1"/>
    </source>
</evidence>
<evidence type="ECO:0000313" key="3">
    <source>
        <dbReference type="Proteomes" id="UP001066276"/>
    </source>
</evidence>
<accession>A0AAV7QV17</accession>
<dbReference type="Proteomes" id="UP001066276">
    <property type="component" value="Chromosome 6"/>
</dbReference>
<organism evidence="2 3">
    <name type="scientific">Pleurodeles waltl</name>
    <name type="common">Iberian ribbed newt</name>
    <dbReference type="NCBI Taxonomy" id="8319"/>
    <lineage>
        <taxon>Eukaryota</taxon>
        <taxon>Metazoa</taxon>
        <taxon>Chordata</taxon>
        <taxon>Craniata</taxon>
        <taxon>Vertebrata</taxon>
        <taxon>Euteleostomi</taxon>
        <taxon>Amphibia</taxon>
        <taxon>Batrachia</taxon>
        <taxon>Caudata</taxon>
        <taxon>Salamandroidea</taxon>
        <taxon>Salamandridae</taxon>
        <taxon>Pleurodelinae</taxon>
        <taxon>Pleurodeles</taxon>
    </lineage>
</organism>
<reference evidence="2" key="1">
    <citation type="journal article" date="2022" name="bioRxiv">
        <title>Sequencing and chromosome-scale assembly of the giantPleurodeles waltlgenome.</title>
        <authorList>
            <person name="Brown T."/>
            <person name="Elewa A."/>
            <person name="Iarovenko S."/>
            <person name="Subramanian E."/>
            <person name="Araus A.J."/>
            <person name="Petzold A."/>
            <person name="Susuki M."/>
            <person name="Suzuki K.-i.T."/>
            <person name="Hayashi T."/>
            <person name="Toyoda A."/>
            <person name="Oliveira C."/>
            <person name="Osipova E."/>
            <person name="Leigh N.D."/>
            <person name="Simon A."/>
            <person name="Yun M.H."/>
        </authorList>
    </citation>
    <scope>NUCLEOTIDE SEQUENCE</scope>
    <source>
        <strain evidence="2">20211129_DDA</strain>
        <tissue evidence="2">Liver</tissue>
    </source>
</reference>
<name>A0AAV7QV17_PLEWA</name>
<dbReference type="AlphaFoldDB" id="A0AAV7QV17"/>
<proteinExistence type="predicted"/>
<protein>
    <submittedName>
        <fullName evidence="2">Uncharacterized protein</fullName>
    </submittedName>
</protein>
<dbReference type="EMBL" id="JANPWB010000010">
    <property type="protein sequence ID" value="KAJ1143081.1"/>
    <property type="molecule type" value="Genomic_DNA"/>
</dbReference>
<evidence type="ECO:0000256" key="1">
    <source>
        <dbReference type="SAM" id="MobiDB-lite"/>
    </source>
</evidence>
<keyword evidence="3" id="KW-1185">Reference proteome</keyword>
<comment type="caution">
    <text evidence="2">The sequence shown here is derived from an EMBL/GenBank/DDBJ whole genome shotgun (WGS) entry which is preliminary data.</text>
</comment>
<sequence length="120" mass="13173">MRCNAAILPKAEVDCSIREGGSRLLPLEEQPKGSLSSPAQRERAPKSLVSQTALQHQLKYSNGPSGVPNGLVQKRALHGEYLATTIQSGIVGRSLESLRNWQVKIKKPNLSQIKGMQEMR</sequence>
<feature type="region of interest" description="Disordered" evidence="1">
    <location>
        <begin position="22"/>
        <end position="50"/>
    </location>
</feature>